<proteinExistence type="predicted"/>
<evidence type="ECO:0000313" key="2">
    <source>
        <dbReference type="Proteomes" id="UP000252224"/>
    </source>
</evidence>
<protein>
    <submittedName>
        <fullName evidence="1">Uncharacterized protein</fullName>
    </submittedName>
</protein>
<dbReference type="Proteomes" id="UP000252224">
    <property type="component" value="Segment"/>
</dbReference>
<name>A0A2Z5H964_9CAUD</name>
<organism evidence="1 2">
    <name type="scientific">Pseudomonas phage phCDa</name>
    <dbReference type="NCBI Taxonomy" id="2268587"/>
    <lineage>
        <taxon>Viruses</taxon>
        <taxon>Duplodnaviria</taxon>
        <taxon>Heunggongvirae</taxon>
        <taxon>Uroviricota</taxon>
        <taxon>Caudoviricetes</taxon>
        <taxon>Schitoviridae</taxon>
        <taxon>Shizishanvirus</taxon>
        <taxon>Shizishanvirus phCDa</taxon>
    </lineage>
</organism>
<sequence>MKAGRPRIYEAESTAMKVFSVRLNVLHEKAALKLGKGNMSVGIRLALENVLQKKENAV</sequence>
<keyword evidence="2" id="KW-1185">Reference proteome</keyword>
<gene>
    <name evidence="1" type="ORF">phCDa_70</name>
</gene>
<reference evidence="1 2" key="1">
    <citation type="submission" date="2018-05" db="EMBL/GenBank/DDBJ databases">
        <title>Genomic characterization of a novel Pseudomonas phage phCDa.</title>
        <authorList>
            <person name="Chen C."/>
            <person name="Lu D."/>
            <person name="Wang J."/>
            <person name="Fu R."/>
        </authorList>
    </citation>
    <scope>NUCLEOTIDE SEQUENCE [LARGE SCALE GENOMIC DNA]</scope>
</reference>
<accession>A0A2Z5H964</accession>
<dbReference type="EMBL" id="MH382836">
    <property type="protein sequence ID" value="AXC36514.1"/>
    <property type="molecule type" value="Genomic_DNA"/>
</dbReference>
<evidence type="ECO:0000313" key="1">
    <source>
        <dbReference type="EMBL" id="AXC36514.1"/>
    </source>
</evidence>